<organism evidence="1">
    <name type="scientific">Niallia circulans</name>
    <name type="common">Bacillus circulans</name>
    <dbReference type="NCBI Taxonomy" id="1397"/>
    <lineage>
        <taxon>Bacteria</taxon>
        <taxon>Bacillati</taxon>
        <taxon>Bacillota</taxon>
        <taxon>Bacilli</taxon>
        <taxon>Bacillales</taxon>
        <taxon>Bacillaceae</taxon>
        <taxon>Niallia</taxon>
    </lineage>
</organism>
<gene>
    <name evidence="1" type="ORF">KD144_00385</name>
</gene>
<evidence type="ECO:0000313" key="1">
    <source>
        <dbReference type="EMBL" id="MBR8667981.1"/>
    </source>
</evidence>
<comment type="caution">
    <text evidence="1">The sequence shown here is derived from an EMBL/GenBank/DDBJ whole genome shotgun (WGS) entry which is preliminary data.</text>
</comment>
<dbReference type="RefSeq" id="WP_212116608.1">
    <property type="nucleotide sequence ID" value="NZ_JAGTPX020000001.1"/>
</dbReference>
<dbReference type="EMBL" id="JAGTPX010000001">
    <property type="protein sequence ID" value="MBR8667981.1"/>
    <property type="molecule type" value="Genomic_DNA"/>
</dbReference>
<sequence length="75" mass="8959">MNWQVSYMDNRKVRPVSFNLDDPFEFELNEYANKNGVFSKYIKRLIQRDKEKLVANFIEITNEQPKKKGVAKSFI</sequence>
<dbReference type="AlphaFoldDB" id="A0A941JEE6"/>
<accession>A0A941JEE6</accession>
<name>A0A941JEE6_NIACI</name>
<protein>
    <submittedName>
        <fullName evidence="1">Uncharacterized protein</fullName>
    </submittedName>
</protein>
<proteinExistence type="predicted"/>
<reference evidence="1" key="1">
    <citation type="submission" date="2021-04" db="EMBL/GenBank/DDBJ databases">
        <title>Genomic analysis of electroactive and textile dye degrading Bacillus circulans strain: DC10 isolated from constructed wetland-microbial fuel cells treating textile dye wastewaters.</title>
        <authorList>
            <person name="Patel D.U."/>
            <person name="Desai C.R."/>
        </authorList>
    </citation>
    <scope>NUCLEOTIDE SEQUENCE</scope>
    <source>
        <strain evidence="1">DC10</strain>
    </source>
</reference>